<evidence type="ECO:0000313" key="1">
    <source>
        <dbReference type="EMBL" id="GMH03865.1"/>
    </source>
</evidence>
<organism evidence="1 2">
    <name type="scientific">Nepenthes gracilis</name>
    <name type="common">Slender pitcher plant</name>
    <dbReference type="NCBI Taxonomy" id="150966"/>
    <lineage>
        <taxon>Eukaryota</taxon>
        <taxon>Viridiplantae</taxon>
        <taxon>Streptophyta</taxon>
        <taxon>Embryophyta</taxon>
        <taxon>Tracheophyta</taxon>
        <taxon>Spermatophyta</taxon>
        <taxon>Magnoliopsida</taxon>
        <taxon>eudicotyledons</taxon>
        <taxon>Gunneridae</taxon>
        <taxon>Pentapetalae</taxon>
        <taxon>Caryophyllales</taxon>
        <taxon>Nepenthaceae</taxon>
        <taxon>Nepenthes</taxon>
    </lineage>
</organism>
<comment type="caution">
    <text evidence="1">The sequence shown here is derived from an EMBL/GenBank/DDBJ whole genome shotgun (WGS) entry which is preliminary data.</text>
</comment>
<proteinExistence type="predicted"/>
<sequence>MMTISQYDRRFDTWAAHETRYISEFSISSPLPFSHSRGDPFQLKLDKARLWHKANYSQAVLELEIVEVILRIGGRANSRRLQR</sequence>
<dbReference type="Proteomes" id="UP001279734">
    <property type="component" value="Unassembled WGS sequence"/>
</dbReference>
<gene>
    <name evidence="1" type="ORF">Nepgr_005704</name>
</gene>
<keyword evidence="2" id="KW-1185">Reference proteome</keyword>
<evidence type="ECO:0000313" key="2">
    <source>
        <dbReference type="Proteomes" id="UP001279734"/>
    </source>
</evidence>
<dbReference type="AlphaFoldDB" id="A0AAD3S3N2"/>
<reference evidence="1" key="1">
    <citation type="submission" date="2023-05" db="EMBL/GenBank/DDBJ databases">
        <title>Nepenthes gracilis genome sequencing.</title>
        <authorList>
            <person name="Fukushima K."/>
        </authorList>
    </citation>
    <scope>NUCLEOTIDE SEQUENCE</scope>
    <source>
        <strain evidence="1">SING2019-196</strain>
    </source>
</reference>
<name>A0AAD3S3N2_NEPGR</name>
<dbReference type="EMBL" id="BSYO01000004">
    <property type="protein sequence ID" value="GMH03865.1"/>
    <property type="molecule type" value="Genomic_DNA"/>
</dbReference>
<protein>
    <submittedName>
        <fullName evidence="1">Uncharacterized protein</fullName>
    </submittedName>
</protein>
<accession>A0AAD3S3N2</accession>